<protein>
    <submittedName>
        <fullName evidence="2">Uncharacterized protein</fullName>
    </submittedName>
</protein>
<name>A0AAQ3UZJ0_PASNO</name>
<dbReference type="EMBL" id="CP144754">
    <property type="protein sequence ID" value="WVZ99170.1"/>
    <property type="molecule type" value="Genomic_DNA"/>
</dbReference>
<keyword evidence="3" id="KW-1185">Reference proteome</keyword>
<dbReference type="AlphaFoldDB" id="A0AAQ3UZJ0"/>
<proteinExistence type="predicted"/>
<evidence type="ECO:0000313" key="2">
    <source>
        <dbReference type="EMBL" id="WVZ99170.1"/>
    </source>
</evidence>
<sequence length="194" mass="19863">MAVKAVGIVAAAAAAAAWLRPRRGEAAASPQPGGCLIYNRFGSSEFLRLPIARPIAAKDSIDSRRGPNKQYRKRRIDSSMGSGESAASQALSSAVACVQRLRPALCRCHLPEAPPVLSPGNAPPVASFPGAGPAALPGPPPAATLPWRGSCAALPLLCPGTAHSSVPSRTAQPCLLAPADAHGSRRPRKAALPH</sequence>
<evidence type="ECO:0000313" key="3">
    <source>
        <dbReference type="Proteomes" id="UP001341281"/>
    </source>
</evidence>
<organism evidence="2 3">
    <name type="scientific">Paspalum notatum var. saurae</name>
    <dbReference type="NCBI Taxonomy" id="547442"/>
    <lineage>
        <taxon>Eukaryota</taxon>
        <taxon>Viridiplantae</taxon>
        <taxon>Streptophyta</taxon>
        <taxon>Embryophyta</taxon>
        <taxon>Tracheophyta</taxon>
        <taxon>Spermatophyta</taxon>
        <taxon>Magnoliopsida</taxon>
        <taxon>Liliopsida</taxon>
        <taxon>Poales</taxon>
        <taxon>Poaceae</taxon>
        <taxon>PACMAD clade</taxon>
        <taxon>Panicoideae</taxon>
        <taxon>Andropogonodae</taxon>
        <taxon>Paspaleae</taxon>
        <taxon>Paspalinae</taxon>
        <taxon>Paspalum</taxon>
    </lineage>
</organism>
<dbReference type="EMBL" id="CP144754">
    <property type="protein sequence ID" value="WVZ99171.1"/>
    <property type="molecule type" value="Genomic_DNA"/>
</dbReference>
<dbReference type="Proteomes" id="UP001341281">
    <property type="component" value="Chromosome 10"/>
</dbReference>
<evidence type="ECO:0000256" key="1">
    <source>
        <dbReference type="SAM" id="MobiDB-lite"/>
    </source>
</evidence>
<accession>A0AAQ3UZJ0</accession>
<feature type="compositionally biased region" description="Basic residues" evidence="1">
    <location>
        <begin position="66"/>
        <end position="75"/>
    </location>
</feature>
<reference evidence="2 3" key="1">
    <citation type="submission" date="2024-02" db="EMBL/GenBank/DDBJ databases">
        <title>High-quality chromosome-scale genome assembly of Pensacola bahiagrass (Paspalum notatum Flugge var. saurae).</title>
        <authorList>
            <person name="Vega J.M."/>
            <person name="Podio M."/>
            <person name="Orjuela J."/>
            <person name="Siena L.A."/>
            <person name="Pessino S.C."/>
            <person name="Combes M.C."/>
            <person name="Mariac C."/>
            <person name="Albertini E."/>
            <person name="Pupilli F."/>
            <person name="Ortiz J.P.A."/>
            <person name="Leblanc O."/>
        </authorList>
    </citation>
    <scope>NUCLEOTIDE SEQUENCE [LARGE SCALE GENOMIC DNA]</scope>
    <source>
        <strain evidence="2">R1</strain>
        <tissue evidence="2">Leaf</tissue>
    </source>
</reference>
<feature type="region of interest" description="Disordered" evidence="1">
    <location>
        <begin position="60"/>
        <end position="84"/>
    </location>
</feature>
<gene>
    <name evidence="2" type="ORF">U9M48_044506</name>
</gene>